<dbReference type="OrthoDB" id="10335911at2759"/>
<dbReference type="EMBL" id="CAJNOJ010000639">
    <property type="protein sequence ID" value="CAF1501868.1"/>
    <property type="molecule type" value="Genomic_DNA"/>
</dbReference>
<comment type="caution">
    <text evidence="3">The sequence shown here is derived from an EMBL/GenBank/DDBJ whole genome shotgun (WGS) entry which is preliminary data.</text>
</comment>
<dbReference type="SUPFAM" id="SSF46689">
    <property type="entry name" value="Homeodomain-like"/>
    <property type="match status" value="1"/>
</dbReference>
<protein>
    <recommendedName>
        <fullName evidence="2">HTH CENPB-type domain-containing protein</fullName>
    </recommendedName>
</protein>
<reference evidence="3" key="1">
    <citation type="submission" date="2021-02" db="EMBL/GenBank/DDBJ databases">
        <authorList>
            <person name="Nowell W R."/>
        </authorList>
    </citation>
    <scope>NUCLEOTIDE SEQUENCE</scope>
</reference>
<dbReference type="InterPro" id="IPR006600">
    <property type="entry name" value="HTH_CenpB_DNA-bd_dom"/>
</dbReference>
<dbReference type="InterPro" id="IPR009057">
    <property type="entry name" value="Homeodomain-like_sf"/>
</dbReference>
<dbReference type="SMART" id="SM00674">
    <property type="entry name" value="CENPB"/>
    <property type="match status" value="1"/>
</dbReference>
<dbReference type="GO" id="GO:0003677">
    <property type="term" value="F:DNA binding"/>
    <property type="evidence" value="ECO:0007669"/>
    <property type="project" value="UniProtKB-KW"/>
</dbReference>
<dbReference type="PROSITE" id="PS51253">
    <property type="entry name" value="HTH_CENPB"/>
    <property type="match status" value="1"/>
</dbReference>
<gene>
    <name evidence="3" type="ORF">EDS130_LOCUS42681</name>
</gene>
<accession>A0A815T8A3</accession>
<evidence type="ECO:0000259" key="2">
    <source>
        <dbReference type="PROSITE" id="PS51253"/>
    </source>
</evidence>
<evidence type="ECO:0000256" key="1">
    <source>
        <dbReference type="ARBA" id="ARBA00023125"/>
    </source>
</evidence>
<name>A0A815T8A3_ADIRI</name>
<proteinExistence type="predicted"/>
<dbReference type="AlphaFoldDB" id="A0A815T8A3"/>
<sequence>MITFTISSLIQYRVSNANMINVNNQVRQKYPELAQSEPSSKDHELADQLFLLFSQLLNSAEPLVDHIVTLDFDEYDDCSADYQEEDKNDAASNVDDIKYPYDTMCAIVEYSKNHTFNSISRRYKQIKYKEQLRRIKQHFDVQGTKTQELQRVDNFVYAEFIHLRQCSLPIHDLDLRHLAIKKTHDLNIVGFKASHHWILNFKHRHHISPRKVTKLVTKNHSEDRDKIFYDNPSTRTLAITGEKIIRGHVISMNVITHSYTIMPIIVHRYHGNRIMYECFMGARNFKLIYPNVVKSADTLSKDGMRLYRHSTECPTAIQIFLDENPQYWRFVPLLNDDADQMDRNPYIASRDVPHGDDLRSDKDVRELLANLPPPPANYRFSQRQYHQQYSFFQARRELKAMPNMHLDLYNAKVIAVLPDNGSMVLRRIIEALFITHAETKLNSAGCLVKCDHDVATGGSHGNTVWCKDLVRRPVPAFTGSSDMNNVVVKWERKD</sequence>
<evidence type="ECO:0000313" key="4">
    <source>
        <dbReference type="Proteomes" id="UP000663852"/>
    </source>
</evidence>
<evidence type="ECO:0000313" key="3">
    <source>
        <dbReference type="EMBL" id="CAF1501868.1"/>
    </source>
</evidence>
<feature type="domain" description="HTH CENPB-type" evidence="2">
    <location>
        <begin position="140"/>
        <end position="211"/>
    </location>
</feature>
<dbReference type="Proteomes" id="UP000663852">
    <property type="component" value="Unassembled WGS sequence"/>
</dbReference>
<organism evidence="3 4">
    <name type="scientific">Adineta ricciae</name>
    <name type="common">Rotifer</name>
    <dbReference type="NCBI Taxonomy" id="249248"/>
    <lineage>
        <taxon>Eukaryota</taxon>
        <taxon>Metazoa</taxon>
        <taxon>Spiralia</taxon>
        <taxon>Gnathifera</taxon>
        <taxon>Rotifera</taxon>
        <taxon>Eurotatoria</taxon>
        <taxon>Bdelloidea</taxon>
        <taxon>Adinetida</taxon>
        <taxon>Adinetidae</taxon>
        <taxon>Adineta</taxon>
    </lineage>
</organism>
<keyword evidence="1" id="KW-0238">DNA-binding</keyword>